<dbReference type="AlphaFoldDB" id="A0AB39SMU7"/>
<dbReference type="EMBL" id="CP163444">
    <property type="protein sequence ID" value="XDQ69047.1"/>
    <property type="molecule type" value="Genomic_DNA"/>
</dbReference>
<reference evidence="2" key="1">
    <citation type="submission" date="2024-07" db="EMBL/GenBank/DDBJ databases">
        <authorList>
            <person name="Yu S.T."/>
        </authorList>
    </citation>
    <scope>NUCLEOTIDE SEQUENCE</scope>
    <source>
        <strain evidence="2">R44</strain>
    </source>
</reference>
<dbReference type="RefSeq" id="WP_369141790.1">
    <property type="nucleotide sequence ID" value="NZ_CP163444.1"/>
</dbReference>
<feature type="transmembrane region" description="Helical" evidence="1">
    <location>
        <begin position="14"/>
        <end position="44"/>
    </location>
</feature>
<evidence type="ECO:0000313" key="2">
    <source>
        <dbReference type="EMBL" id="XDQ69047.1"/>
    </source>
</evidence>
<organism evidence="2">
    <name type="scientific">Streptomyces sp. R44</name>
    <dbReference type="NCBI Taxonomy" id="3238633"/>
    <lineage>
        <taxon>Bacteria</taxon>
        <taxon>Bacillati</taxon>
        <taxon>Actinomycetota</taxon>
        <taxon>Actinomycetes</taxon>
        <taxon>Kitasatosporales</taxon>
        <taxon>Streptomycetaceae</taxon>
        <taxon>Streptomyces</taxon>
    </lineage>
</organism>
<name>A0AB39SMU7_9ACTN</name>
<keyword evidence="1" id="KW-0812">Transmembrane</keyword>
<gene>
    <name evidence="2" type="ORF">AB5J54_00115</name>
</gene>
<proteinExistence type="predicted"/>
<accession>A0AB39SMU7</accession>
<keyword evidence="1" id="KW-0472">Membrane</keyword>
<protein>
    <submittedName>
        <fullName evidence="2">Uncharacterized protein</fullName>
    </submittedName>
</protein>
<evidence type="ECO:0000256" key="1">
    <source>
        <dbReference type="SAM" id="Phobius"/>
    </source>
</evidence>
<sequence>MLQDVFSWISSRTIIPLCLVLCALVGMVPLLIVTVGLLPAWMAWPWMADHKQKNTLSLIKTLASWSTGLLAKATQGFTGRKPDQART</sequence>
<keyword evidence="1" id="KW-1133">Transmembrane helix</keyword>